<feature type="modified residue" description="4-aspartylphosphate" evidence="4">
    <location>
        <position position="97"/>
    </location>
</feature>
<comment type="caution">
    <text evidence="6">The sequence shown here is derived from an EMBL/GenBank/DDBJ whole genome shotgun (WGS) entry which is preliminary data.</text>
</comment>
<dbReference type="EMBL" id="AJWJ01000084">
    <property type="protein sequence ID" value="KAF2075841.1"/>
    <property type="molecule type" value="Genomic_DNA"/>
</dbReference>
<evidence type="ECO:0000256" key="2">
    <source>
        <dbReference type="ARBA" id="ARBA00023012"/>
    </source>
</evidence>
<dbReference type="InterPro" id="IPR011006">
    <property type="entry name" value="CheY-like_superfamily"/>
</dbReference>
<proteinExistence type="predicted"/>
<dbReference type="OrthoDB" id="60033at2759"/>
<organism evidence="6 7">
    <name type="scientific">Polysphondylium violaceum</name>
    <dbReference type="NCBI Taxonomy" id="133409"/>
    <lineage>
        <taxon>Eukaryota</taxon>
        <taxon>Amoebozoa</taxon>
        <taxon>Evosea</taxon>
        <taxon>Eumycetozoa</taxon>
        <taxon>Dictyostelia</taxon>
        <taxon>Dictyosteliales</taxon>
        <taxon>Dictyosteliaceae</taxon>
        <taxon>Polysphondylium</taxon>
    </lineage>
</organism>
<dbReference type="Proteomes" id="UP000695562">
    <property type="component" value="Unassembled WGS sequence"/>
</dbReference>
<sequence>MEFTPPVDSMVPNIFTTSTTTTTSISTINNNINSINDEMDQDTRQKIKILLVEDNSVNRKVISMQLKKIGYECDTAENGLVGFERYKENGYDLILMDLNMPECDGAQSSKLIRSYEKSLNRNISAYIVGLSATCLQGSKDYCKNMGMNEYAAKPLKLHILQNIIEGFLNKKRK</sequence>
<feature type="domain" description="Response regulatory" evidence="5">
    <location>
        <begin position="48"/>
        <end position="168"/>
    </location>
</feature>
<keyword evidence="7" id="KW-1185">Reference proteome</keyword>
<gene>
    <name evidence="6" type="ORF">CYY_002875</name>
</gene>
<dbReference type="Gene3D" id="3.40.50.2300">
    <property type="match status" value="1"/>
</dbReference>
<evidence type="ECO:0000256" key="4">
    <source>
        <dbReference type="PROSITE-ProRule" id="PRU00169"/>
    </source>
</evidence>
<dbReference type="PANTHER" id="PTHR45339:SF1">
    <property type="entry name" value="HYBRID SIGNAL TRANSDUCTION HISTIDINE KINASE J"/>
    <property type="match status" value="1"/>
</dbReference>
<dbReference type="GO" id="GO:0000160">
    <property type="term" value="P:phosphorelay signal transduction system"/>
    <property type="evidence" value="ECO:0007669"/>
    <property type="project" value="UniProtKB-KW"/>
</dbReference>
<evidence type="ECO:0000256" key="3">
    <source>
        <dbReference type="ARBA" id="ARBA00023224"/>
    </source>
</evidence>
<dbReference type="InterPro" id="IPR001789">
    <property type="entry name" value="Sig_transdc_resp-reg_receiver"/>
</dbReference>
<evidence type="ECO:0000313" key="6">
    <source>
        <dbReference type="EMBL" id="KAF2075841.1"/>
    </source>
</evidence>
<keyword evidence="3" id="KW-0807">Transducer</keyword>
<dbReference type="Pfam" id="PF00072">
    <property type="entry name" value="Response_reg"/>
    <property type="match status" value="1"/>
</dbReference>
<keyword evidence="2" id="KW-0902">Two-component regulatory system</keyword>
<accession>A0A8J4UUS6</accession>
<dbReference type="CDD" id="cd17546">
    <property type="entry name" value="REC_hyHK_CKI1_RcsC-like"/>
    <property type="match status" value="1"/>
</dbReference>
<reference evidence="6" key="1">
    <citation type="submission" date="2020-01" db="EMBL/GenBank/DDBJ databases">
        <title>Development of genomics and gene disruption for Polysphondylium violaceum indicates a role for the polyketide synthase stlB in stalk morphogenesis.</title>
        <authorList>
            <person name="Narita B."/>
            <person name="Kawabe Y."/>
            <person name="Kin K."/>
            <person name="Saito T."/>
            <person name="Gibbs R."/>
            <person name="Kuspa A."/>
            <person name="Muzny D."/>
            <person name="Queller D."/>
            <person name="Richards S."/>
            <person name="Strassman J."/>
            <person name="Sucgang R."/>
            <person name="Worley K."/>
            <person name="Schaap P."/>
        </authorList>
    </citation>
    <scope>NUCLEOTIDE SEQUENCE</scope>
    <source>
        <strain evidence="6">QSvi11</strain>
    </source>
</reference>
<evidence type="ECO:0000256" key="1">
    <source>
        <dbReference type="ARBA" id="ARBA00022553"/>
    </source>
</evidence>
<dbReference type="SUPFAM" id="SSF52172">
    <property type="entry name" value="CheY-like"/>
    <property type="match status" value="1"/>
</dbReference>
<dbReference type="SMART" id="SM00448">
    <property type="entry name" value="REC"/>
    <property type="match status" value="1"/>
</dbReference>
<keyword evidence="1 4" id="KW-0597">Phosphoprotein</keyword>
<evidence type="ECO:0000259" key="5">
    <source>
        <dbReference type="PROSITE" id="PS50110"/>
    </source>
</evidence>
<dbReference type="AlphaFoldDB" id="A0A8J4UUS6"/>
<dbReference type="PROSITE" id="PS50110">
    <property type="entry name" value="RESPONSE_REGULATORY"/>
    <property type="match status" value="1"/>
</dbReference>
<protein>
    <recommendedName>
        <fullName evidence="5">Response regulatory domain-containing protein</fullName>
    </recommendedName>
</protein>
<dbReference type="PANTHER" id="PTHR45339">
    <property type="entry name" value="HYBRID SIGNAL TRANSDUCTION HISTIDINE KINASE J"/>
    <property type="match status" value="1"/>
</dbReference>
<name>A0A8J4UUS6_9MYCE</name>
<evidence type="ECO:0000313" key="7">
    <source>
        <dbReference type="Proteomes" id="UP000695562"/>
    </source>
</evidence>